<comment type="caution">
    <text evidence="2">The sequence shown here is derived from an EMBL/GenBank/DDBJ whole genome shotgun (WGS) entry which is preliminary data.</text>
</comment>
<organism evidence="2 3">
    <name type="scientific">Elysia crispata</name>
    <name type="common">lettuce slug</name>
    <dbReference type="NCBI Taxonomy" id="231223"/>
    <lineage>
        <taxon>Eukaryota</taxon>
        <taxon>Metazoa</taxon>
        <taxon>Spiralia</taxon>
        <taxon>Lophotrochozoa</taxon>
        <taxon>Mollusca</taxon>
        <taxon>Gastropoda</taxon>
        <taxon>Heterobranchia</taxon>
        <taxon>Euthyneura</taxon>
        <taxon>Panpulmonata</taxon>
        <taxon>Sacoglossa</taxon>
        <taxon>Placobranchoidea</taxon>
        <taxon>Plakobranchidae</taxon>
        <taxon>Elysia</taxon>
    </lineage>
</organism>
<dbReference type="AlphaFoldDB" id="A0AAE1D2E9"/>
<sequence>MLSAVTSVTSRGESSSQSPPEPQSPPSPLCLPQVDARDGHKESGAAGEGGFRGERKAGEDKVWSNFITIIRPELTYGMPGYIHLEPPRR</sequence>
<evidence type="ECO:0000313" key="2">
    <source>
        <dbReference type="EMBL" id="KAK3752284.1"/>
    </source>
</evidence>
<protein>
    <submittedName>
        <fullName evidence="2">Uncharacterized protein</fullName>
    </submittedName>
</protein>
<feature type="compositionally biased region" description="Polar residues" evidence="1">
    <location>
        <begin position="1"/>
        <end position="12"/>
    </location>
</feature>
<accession>A0AAE1D2E9</accession>
<dbReference type="EMBL" id="JAWDGP010005772">
    <property type="protein sequence ID" value="KAK3752284.1"/>
    <property type="molecule type" value="Genomic_DNA"/>
</dbReference>
<dbReference type="Proteomes" id="UP001283361">
    <property type="component" value="Unassembled WGS sequence"/>
</dbReference>
<evidence type="ECO:0000256" key="1">
    <source>
        <dbReference type="SAM" id="MobiDB-lite"/>
    </source>
</evidence>
<keyword evidence="3" id="KW-1185">Reference proteome</keyword>
<proteinExistence type="predicted"/>
<reference evidence="2" key="1">
    <citation type="journal article" date="2023" name="G3 (Bethesda)">
        <title>A reference genome for the long-term kleptoplast-retaining sea slug Elysia crispata morphotype clarki.</title>
        <authorList>
            <person name="Eastman K.E."/>
            <person name="Pendleton A.L."/>
            <person name="Shaikh M.A."/>
            <person name="Suttiyut T."/>
            <person name="Ogas R."/>
            <person name="Tomko P."/>
            <person name="Gavelis G."/>
            <person name="Widhalm J.R."/>
            <person name="Wisecaver J.H."/>
        </authorList>
    </citation>
    <scope>NUCLEOTIDE SEQUENCE</scope>
    <source>
        <strain evidence="2">ECLA1</strain>
    </source>
</reference>
<name>A0AAE1D2E9_9GAST</name>
<feature type="region of interest" description="Disordered" evidence="1">
    <location>
        <begin position="1"/>
        <end position="58"/>
    </location>
</feature>
<gene>
    <name evidence="2" type="ORF">RRG08_011244</name>
</gene>
<feature type="compositionally biased region" description="Pro residues" evidence="1">
    <location>
        <begin position="19"/>
        <end position="29"/>
    </location>
</feature>
<evidence type="ECO:0000313" key="3">
    <source>
        <dbReference type="Proteomes" id="UP001283361"/>
    </source>
</evidence>